<gene>
    <name evidence="1" type="ORF">CRG98_048989</name>
</gene>
<dbReference type="EMBL" id="PGOL01032036">
    <property type="protein sequence ID" value="PKI26322.1"/>
    <property type="molecule type" value="Genomic_DNA"/>
</dbReference>
<keyword evidence="2" id="KW-1185">Reference proteome</keyword>
<name>A0A2I0HGG1_PUNGR</name>
<dbReference type="AlphaFoldDB" id="A0A2I0HGG1"/>
<dbReference type="Proteomes" id="UP000233551">
    <property type="component" value="Unassembled WGS sequence"/>
</dbReference>
<protein>
    <submittedName>
        <fullName evidence="1">Uncharacterized protein</fullName>
    </submittedName>
</protein>
<accession>A0A2I0HGG1</accession>
<sequence length="72" mass="8101">MAPAEWIQGLPSSRLKAFGISNTWNVTLKEHGLISMRRSISPLTSLLEPSKDRTAVLLGRTRKRSTFICFKV</sequence>
<proteinExistence type="predicted"/>
<reference evidence="1 2" key="1">
    <citation type="submission" date="2017-11" db="EMBL/GenBank/DDBJ databases">
        <title>De-novo sequencing of pomegranate (Punica granatum L.) genome.</title>
        <authorList>
            <person name="Akparov Z."/>
            <person name="Amiraslanov A."/>
            <person name="Hajiyeva S."/>
            <person name="Abbasov M."/>
            <person name="Kaur K."/>
            <person name="Hamwieh A."/>
            <person name="Solovyev V."/>
            <person name="Salamov A."/>
            <person name="Braich B."/>
            <person name="Kosarev P."/>
            <person name="Mahmoud A."/>
            <person name="Hajiyev E."/>
            <person name="Babayeva S."/>
            <person name="Izzatullayeva V."/>
            <person name="Mammadov A."/>
            <person name="Mammadov A."/>
            <person name="Sharifova S."/>
            <person name="Ojaghi J."/>
            <person name="Eynullazada K."/>
            <person name="Bayramov B."/>
            <person name="Abdulazimova A."/>
            <person name="Shahmuradov I."/>
        </authorList>
    </citation>
    <scope>NUCLEOTIDE SEQUENCE [LARGE SCALE GENOMIC DNA]</scope>
    <source>
        <strain evidence="2">cv. AG2017</strain>
        <tissue evidence="1">Leaf</tissue>
    </source>
</reference>
<comment type="caution">
    <text evidence="1">The sequence shown here is derived from an EMBL/GenBank/DDBJ whole genome shotgun (WGS) entry which is preliminary data.</text>
</comment>
<evidence type="ECO:0000313" key="1">
    <source>
        <dbReference type="EMBL" id="PKI26322.1"/>
    </source>
</evidence>
<evidence type="ECO:0000313" key="2">
    <source>
        <dbReference type="Proteomes" id="UP000233551"/>
    </source>
</evidence>
<feature type="non-terminal residue" evidence="1">
    <location>
        <position position="72"/>
    </location>
</feature>
<organism evidence="1 2">
    <name type="scientific">Punica granatum</name>
    <name type="common">Pomegranate</name>
    <dbReference type="NCBI Taxonomy" id="22663"/>
    <lineage>
        <taxon>Eukaryota</taxon>
        <taxon>Viridiplantae</taxon>
        <taxon>Streptophyta</taxon>
        <taxon>Embryophyta</taxon>
        <taxon>Tracheophyta</taxon>
        <taxon>Spermatophyta</taxon>
        <taxon>Magnoliopsida</taxon>
        <taxon>eudicotyledons</taxon>
        <taxon>Gunneridae</taxon>
        <taxon>Pentapetalae</taxon>
        <taxon>rosids</taxon>
        <taxon>malvids</taxon>
        <taxon>Myrtales</taxon>
        <taxon>Lythraceae</taxon>
        <taxon>Punica</taxon>
    </lineage>
</organism>